<evidence type="ECO:0000256" key="1">
    <source>
        <dbReference type="ARBA" id="ARBA00007905"/>
    </source>
</evidence>
<evidence type="ECO:0000313" key="9">
    <source>
        <dbReference type="Proteomes" id="UP000283895"/>
    </source>
</evidence>
<reference evidence="8 9" key="1">
    <citation type="submission" date="2015-09" db="EMBL/GenBank/DDBJ databases">
        <title>Host preference determinants of Valsa canker pathogens revealed by comparative genomics.</title>
        <authorList>
            <person name="Yin Z."/>
            <person name="Huang L."/>
        </authorList>
    </citation>
    <scope>NUCLEOTIDE SEQUENCE [LARGE SCALE GENOMIC DNA]</scope>
    <source>
        <strain evidence="8 9">03-1</strain>
    </source>
</reference>
<feature type="domain" description="NADP-dependent oxidoreductase" evidence="7">
    <location>
        <begin position="20"/>
        <end position="281"/>
    </location>
</feature>
<evidence type="ECO:0000259" key="7">
    <source>
        <dbReference type="Pfam" id="PF00248"/>
    </source>
</evidence>
<dbReference type="InterPro" id="IPR020471">
    <property type="entry name" value="AKR"/>
</dbReference>
<dbReference type="OrthoDB" id="5945798at2759"/>
<feature type="active site" description="Proton donor" evidence="4">
    <location>
        <position position="55"/>
    </location>
</feature>
<keyword evidence="9" id="KW-1185">Reference proteome</keyword>
<dbReference type="CDD" id="cd19071">
    <property type="entry name" value="AKR_AKR1-5-like"/>
    <property type="match status" value="1"/>
</dbReference>
<dbReference type="InterPro" id="IPR036812">
    <property type="entry name" value="NAD(P)_OxRdtase_dom_sf"/>
</dbReference>
<dbReference type="PRINTS" id="PR00069">
    <property type="entry name" value="ALDKETRDTASE"/>
</dbReference>
<dbReference type="InterPro" id="IPR023210">
    <property type="entry name" value="NADP_OxRdtase_dom"/>
</dbReference>
<dbReference type="Gene3D" id="3.20.20.100">
    <property type="entry name" value="NADP-dependent oxidoreductase domain"/>
    <property type="match status" value="1"/>
</dbReference>
<dbReference type="GO" id="GO:0016616">
    <property type="term" value="F:oxidoreductase activity, acting on the CH-OH group of donors, NAD or NADP as acceptor"/>
    <property type="evidence" value="ECO:0007669"/>
    <property type="project" value="UniProtKB-ARBA"/>
</dbReference>
<keyword evidence="3" id="KW-0560">Oxidoreductase</keyword>
<dbReference type="SUPFAM" id="SSF51430">
    <property type="entry name" value="NAD(P)-linked oxidoreductase"/>
    <property type="match status" value="1"/>
</dbReference>
<evidence type="ECO:0000256" key="2">
    <source>
        <dbReference type="ARBA" id="ARBA00022857"/>
    </source>
</evidence>
<organism evidence="8 9">
    <name type="scientific">Cytospora schulzeri</name>
    <dbReference type="NCBI Taxonomy" id="448051"/>
    <lineage>
        <taxon>Eukaryota</taxon>
        <taxon>Fungi</taxon>
        <taxon>Dikarya</taxon>
        <taxon>Ascomycota</taxon>
        <taxon>Pezizomycotina</taxon>
        <taxon>Sordariomycetes</taxon>
        <taxon>Sordariomycetidae</taxon>
        <taxon>Diaporthales</taxon>
        <taxon>Cytosporaceae</taxon>
        <taxon>Cytospora</taxon>
    </lineage>
</organism>
<feature type="binding site" evidence="5">
    <location>
        <position position="111"/>
    </location>
    <ligand>
        <name>substrate</name>
    </ligand>
</feature>
<evidence type="ECO:0000256" key="6">
    <source>
        <dbReference type="PIRSR" id="PIRSR000097-3"/>
    </source>
</evidence>
<accession>A0A423WD84</accession>
<evidence type="ECO:0000256" key="3">
    <source>
        <dbReference type="ARBA" id="ARBA00023002"/>
    </source>
</evidence>
<comment type="similarity">
    <text evidence="1">Belongs to the aldo/keto reductase family.</text>
</comment>
<sequence>MAADVPHFKLKSGLSMPSVGIGCWMGGPGGGEKVYHMITNALKAGYRQIDTAAGYANEEEVGRAVRDSGIPRKDLFITTKLANSAHHRVKEAFEASLAALDLEYIDLWLMHWPQGTQAGRTLPPEESPTIHETWAEMVKMLDTGKVRALGVANFGVPLLESLLGSTTVVPEVNQVELHPLLPQEDLRRFCAEKGIVVTAYSPLGQPWPNQVSPLLTDEDVKSIAAKYSVNEGQVVLSWAVQKDIVVVPKSENPERLKANISLTLNKLVKLDDAELKTIDNLHKKPGMHRSLVQYHQPDGTVFGWNYEQLGWELDVGGVSKA</sequence>
<evidence type="ECO:0000256" key="5">
    <source>
        <dbReference type="PIRSR" id="PIRSR000097-2"/>
    </source>
</evidence>
<name>A0A423WD84_9PEZI</name>
<feature type="site" description="Lowers pKa of active site Tyr" evidence="6">
    <location>
        <position position="80"/>
    </location>
</feature>
<comment type="caution">
    <text evidence="8">The sequence shown here is derived from an EMBL/GenBank/DDBJ whole genome shotgun (WGS) entry which is preliminary data.</text>
</comment>
<dbReference type="FunFam" id="3.20.20.100:FF:000002">
    <property type="entry name" value="2,5-diketo-D-gluconic acid reductase A"/>
    <property type="match status" value="1"/>
</dbReference>
<proteinExistence type="inferred from homology"/>
<dbReference type="STRING" id="356882.A0A423WD84"/>
<protein>
    <recommendedName>
        <fullName evidence="7">NADP-dependent oxidoreductase domain-containing protein</fullName>
    </recommendedName>
</protein>
<dbReference type="Pfam" id="PF00248">
    <property type="entry name" value="Aldo_ket_red"/>
    <property type="match status" value="1"/>
</dbReference>
<keyword evidence="2" id="KW-0521">NADP</keyword>
<dbReference type="PANTHER" id="PTHR43827:SF3">
    <property type="entry name" value="NADP-DEPENDENT OXIDOREDUCTASE DOMAIN-CONTAINING PROTEIN"/>
    <property type="match status" value="1"/>
</dbReference>
<dbReference type="EMBL" id="LKEA01000019">
    <property type="protein sequence ID" value="ROW01324.1"/>
    <property type="molecule type" value="Genomic_DNA"/>
</dbReference>
<dbReference type="AlphaFoldDB" id="A0A423WD84"/>
<gene>
    <name evidence="8" type="ORF">VMCG_05969</name>
</gene>
<evidence type="ECO:0000313" key="8">
    <source>
        <dbReference type="EMBL" id="ROW01324.1"/>
    </source>
</evidence>
<dbReference type="PANTHER" id="PTHR43827">
    <property type="entry name" value="2,5-DIKETO-D-GLUCONIC ACID REDUCTASE"/>
    <property type="match status" value="1"/>
</dbReference>
<dbReference type="PIRSF" id="PIRSF000097">
    <property type="entry name" value="AKR"/>
    <property type="match status" value="1"/>
</dbReference>
<dbReference type="Proteomes" id="UP000283895">
    <property type="component" value="Unassembled WGS sequence"/>
</dbReference>
<evidence type="ECO:0000256" key="4">
    <source>
        <dbReference type="PIRSR" id="PIRSR000097-1"/>
    </source>
</evidence>